<gene>
    <name evidence="2" type="ORF">BCUN_0966</name>
</gene>
<dbReference type="EC" id="3.1.3.70" evidence="2"/>
<dbReference type="Pfam" id="PF00300">
    <property type="entry name" value="His_Phos_1"/>
    <property type="match status" value="2"/>
</dbReference>
<dbReference type="EMBL" id="JGYV01000017">
    <property type="protein sequence ID" value="KFI60990.1"/>
    <property type="molecule type" value="Genomic_DNA"/>
</dbReference>
<dbReference type="STRING" id="1688.BCUN_0966"/>
<accession>A0A087AQE0</accession>
<feature type="binding site" evidence="1">
    <location>
        <position position="98"/>
    </location>
    <ligand>
        <name>substrate</name>
    </ligand>
</feature>
<dbReference type="InterPro" id="IPR013078">
    <property type="entry name" value="His_Pase_superF_clade-1"/>
</dbReference>
<comment type="caution">
    <text evidence="2">The sequence shown here is derived from an EMBL/GenBank/DDBJ whole genome shotgun (WGS) entry which is preliminary data.</text>
</comment>
<organism evidence="2 3">
    <name type="scientific">Bifidobacterium cuniculi</name>
    <dbReference type="NCBI Taxonomy" id="1688"/>
    <lineage>
        <taxon>Bacteria</taxon>
        <taxon>Bacillati</taxon>
        <taxon>Actinomycetota</taxon>
        <taxon>Actinomycetes</taxon>
        <taxon>Bifidobacteriales</taxon>
        <taxon>Bifidobacteriaceae</taxon>
        <taxon>Bifidobacterium</taxon>
    </lineage>
</organism>
<name>A0A087AQE0_9BIFI</name>
<dbReference type="SUPFAM" id="SSF53254">
    <property type="entry name" value="Phosphoglycerate mutase-like"/>
    <property type="match status" value="1"/>
</dbReference>
<dbReference type="AlphaFoldDB" id="A0A087AQE0"/>
<dbReference type="InterPro" id="IPR050275">
    <property type="entry name" value="PGM_Phosphatase"/>
</dbReference>
<dbReference type="PANTHER" id="PTHR48100:SF1">
    <property type="entry name" value="HISTIDINE PHOSPHATASE FAMILY PROTEIN-RELATED"/>
    <property type="match status" value="1"/>
</dbReference>
<dbReference type="OrthoDB" id="4697614at2"/>
<dbReference type="eggNOG" id="COG0406">
    <property type="taxonomic scope" value="Bacteria"/>
</dbReference>
<dbReference type="Gene3D" id="3.40.50.1240">
    <property type="entry name" value="Phosphoglycerate mutase-like"/>
    <property type="match status" value="1"/>
</dbReference>
<dbReference type="SMART" id="SM00855">
    <property type="entry name" value="PGAM"/>
    <property type="match status" value="1"/>
</dbReference>
<sequence>MIDEVIIQRHGRTSFNLARRLQGQVDIPLDIVGQWQADHSAYALAARLYWAKVANIARHPDLLPQSDDPEVRRSDIEEYRLAPASDRTLDIVCSDLFRARQTAHATADILGLPVRLDPRLRERSFGQWEGMTREEIRERYPQGFASWTAHEGGETDYGVETRQAVGERGARAIESLVVEARETPGHGTLLVVSHGSWTVATVATLLGMDVDDLSTLGAMRNAFWCTLHVSEHDDGFQWLLDEYNQGPALASTVDWENGPDTLHNPAMGSWKAVKGAKA</sequence>
<keyword evidence="3" id="KW-1185">Reference proteome</keyword>
<dbReference type="GO" id="GO:0050531">
    <property type="term" value="F:mannosyl-3-phosphoglycerate phosphatase activity"/>
    <property type="evidence" value="ECO:0007669"/>
    <property type="project" value="UniProtKB-EC"/>
</dbReference>
<dbReference type="Proteomes" id="UP000029067">
    <property type="component" value="Unassembled WGS sequence"/>
</dbReference>
<dbReference type="GO" id="GO:0005737">
    <property type="term" value="C:cytoplasm"/>
    <property type="evidence" value="ECO:0007669"/>
    <property type="project" value="TreeGrafter"/>
</dbReference>
<evidence type="ECO:0000256" key="1">
    <source>
        <dbReference type="PIRSR" id="PIRSR613078-2"/>
    </source>
</evidence>
<evidence type="ECO:0000313" key="3">
    <source>
        <dbReference type="Proteomes" id="UP000029067"/>
    </source>
</evidence>
<dbReference type="CDD" id="cd07067">
    <property type="entry name" value="HP_PGM_like"/>
    <property type="match status" value="1"/>
</dbReference>
<evidence type="ECO:0000313" key="2">
    <source>
        <dbReference type="EMBL" id="KFI60990.1"/>
    </source>
</evidence>
<keyword evidence="2" id="KW-0378">Hydrolase</keyword>
<dbReference type="InterPro" id="IPR029033">
    <property type="entry name" value="His_PPase_superfam"/>
</dbReference>
<dbReference type="PANTHER" id="PTHR48100">
    <property type="entry name" value="BROAD-SPECIFICITY PHOSPHATASE YOR283W-RELATED"/>
    <property type="match status" value="1"/>
</dbReference>
<protein>
    <submittedName>
        <fullName evidence="2">Phosphoglycerate mutase</fullName>
        <ecNumber evidence="2">3.1.3.70</ecNumber>
    </submittedName>
</protein>
<reference evidence="2 3" key="1">
    <citation type="submission" date="2014-03" db="EMBL/GenBank/DDBJ databases">
        <title>Genomics of Bifidobacteria.</title>
        <authorList>
            <person name="Ventura M."/>
            <person name="Milani C."/>
            <person name="Lugli G.A."/>
        </authorList>
    </citation>
    <scope>NUCLEOTIDE SEQUENCE [LARGE SCALE GENOMIC DNA]</scope>
    <source>
        <strain evidence="2 3">LMG 10738</strain>
    </source>
</reference>
<dbReference type="RefSeq" id="WP_033516607.1">
    <property type="nucleotide sequence ID" value="NZ_JGYV01000017.1"/>
</dbReference>
<proteinExistence type="predicted"/>